<evidence type="ECO:0000313" key="5">
    <source>
        <dbReference type="Proteomes" id="UP000004394"/>
    </source>
</evidence>
<dbReference type="STRING" id="862515.HMPREF0658_1856"/>
<keyword evidence="2" id="KW-1133">Transmembrane helix</keyword>
<accession>E0NUK1</accession>
<keyword evidence="5" id="KW-1185">Reference proteome</keyword>
<feature type="transmembrane region" description="Helical" evidence="2">
    <location>
        <begin position="30"/>
        <end position="49"/>
    </location>
</feature>
<protein>
    <submittedName>
        <fullName evidence="4">PASTA domain protein</fullName>
    </submittedName>
</protein>
<feature type="domain" description="PASTA" evidence="3">
    <location>
        <begin position="60"/>
        <end position="126"/>
    </location>
</feature>
<dbReference type="InterPro" id="IPR005543">
    <property type="entry name" value="PASTA_dom"/>
</dbReference>
<dbReference type="HOGENOM" id="CLU_061566_3_0_10"/>
<sequence length="244" mass="26506">MKELRKYSQDTQKQTGMKSSEFVGKFKSKYLWGNILAMIGVVLLLGVGAKYGLDLYTHHGEAIAVPALRSKSFADAKKILETMGLEIVVSDTGYVKTLPPDCILEQSPIAGQKVKSGHIIYVTVNALNSPTLTLPDLIDNSSLREAQAKLTAMGFRLGNPQYVAGEKDWVYGIICKGKHLNAGDRVSVEDLLVIQVGNGVRDDADSVDIVDPIFEDNHGTEQPDNSDVDEFEVVTGPETPGKKG</sequence>
<dbReference type="Gene3D" id="3.30.10.20">
    <property type="match status" value="1"/>
</dbReference>
<dbReference type="SUPFAM" id="SSF54184">
    <property type="entry name" value="Penicillin-binding protein 2x (pbp-2x), c-terminal domain"/>
    <property type="match status" value="1"/>
</dbReference>
<evidence type="ECO:0000256" key="1">
    <source>
        <dbReference type="SAM" id="MobiDB-lite"/>
    </source>
</evidence>
<dbReference type="Proteomes" id="UP000004394">
    <property type="component" value="Unassembled WGS sequence"/>
</dbReference>
<organism evidence="4 5">
    <name type="scientific">Hoylesella marshii DSM 16973 = JCM 13450</name>
    <dbReference type="NCBI Taxonomy" id="862515"/>
    <lineage>
        <taxon>Bacteria</taxon>
        <taxon>Pseudomonadati</taxon>
        <taxon>Bacteroidota</taxon>
        <taxon>Bacteroidia</taxon>
        <taxon>Bacteroidales</taxon>
        <taxon>Prevotellaceae</taxon>
        <taxon>Hoylesella</taxon>
    </lineage>
</organism>
<evidence type="ECO:0000259" key="3">
    <source>
        <dbReference type="PROSITE" id="PS51178"/>
    </source>
</evidence>
<dbReference type="Pfam" id="PF03793">
    <property type="entry name" value="PASTA"/>
    <property type="match status" value="1"/>
</dbReference>
<dbReference type="eggNOG" id="COG2815">
    <property type="taxonomic scope" value="Bacteria"/>
</dbReference>
<dbReference type="PROSITE" id="PS51178">
    <property type="entry name" value="PASTA"/>
    <property type="match status" value="1"/>
</dbReference>
<proteinExistence type="predicted"/>
<dbReference type="AlphaFoldDB" id="E0NUK1"/>
<comment type="caution">
    <text evidence="4">The sequence shown here is derived from an EMBL/GenBank/DDBJ whole genome shotgun (WGS) entry which is preliminary data.</text>
</comment>
<keyword evidence="2" id="KW-0812">Transmembrane</keyword>
<name>E0NUK1_9BACT</name>
<feature type="region of interest" description="Disordered" evidence="1">
    <location>
        <begin position="214"/>
        <end position="244"/>
    </location>
</feature>
<dbReference type="SMART" id="SM00740">
    <property type="entry name" value="PASTA"/>
    <property type="match status" value="2"/>
</dbReference>
<keyword evidence="2" id="KW-0472">Membrane</keyword>
<reference evidence="4" key="1">
    <citation type="submission" date="2010-07" db="EMBL/GenBank/DDBJ databases">
        <authorList>
            <person name="Muzny D."/>
            <person name="Qin X."/>
            <person name="Deng J."/>
            <person name="Jiang H."/>
            <person name="Liu Y."/>
            <person name="Qu J."/>
            <person name="Song X.-Z."/>
            <person name="Zhang L."/>
            <person name="Thornton R."/>
            <person name="Coyle M."/>
            <person name="Francisco L."/>
            <person name="Jackson L."/>
            <person name="Javaid M."/>
            <person name="Korchina V."/>
            <person name="Kovar C."/>
            <person name="Mata R."/>
            <person name="Mathew T."/>
            <person name="Ngo R."/>
            <person name="Nguyen L."/>
            <person name="Nguyen N."/>
            <person name="Okwuonu G."/>
            <person name="Ongeri F."/>
            <person name="Pham C."/>
            <person name="Simmons D."/>
            <person name="Wilczek-Boney K."/>
            <person name="Hale W."/>
            <person name="Jakkamsetti A."/>
            <person name="Pham P."/>
            <person name="Ruth R."/>
            <person name="San Lucas F."/>
            <person name="Warren J."/>
            <person name="Zhang J."/>
            <person name="Zhao Z."/>
            <person name="Zhou C."/>
            <person name="Zhu D."/>
            <person name="Lee S."/>
            <person name="Bess C."/>
            <person name="Blankenburg K."/>
            <person name="Forbes L."/>
            <person name="Fu Q."/>
            <person name="Gubbala S."/>
            <person name="Hirani K."/>
            <person name="Jayaseelan J.C."/>
            <person name="Lara F."/>
            <person name="Munidasa M."/>
            <person name="Palculict T."/>
            <person name="Patil S."/>
            <person name="Pu L.-L."/>
            <person name="Saada N."/>
            <person name="Tang L."/>
            <person name="Weissenberger G."/>
            <person name="Zhu Y."/>
            <person name="Hemphill L."/>
            <person name="Shang Y."/>
            <person name="Youmans B."/>
            <person name="Ayvaz T."/>
            <person name="Ross M."/>
            <person name="Santibanez J."/>
            <person name="Aqrawi P."/>
            <person name="Gross S."/>
            <person name="Joshi V."/>
            <person name="Fowler G."/>
            <person name="Nazareth L."/>
            <person name="Reid J."/>
            <person name="Worley K."/>
            <person name="Petrosino J."/>
            <person name="Highlander S."/>
            <person name="Gibbs R."/>
        </authorList>
    </citation>
    <scope>NUCLEOTIDE SEQUENCE [LARGE SCALE GENOMIC DNA]</scope>
    <source>
        <strain evidence="4">DSM 16973</strain>
    </source>
</reference>
<dbReference type="BioCyc" id="PMAR862515-HMP:GMOO-1882-MONOMER"/>
<gene>
    <name evidence="4" type="ORF">HMPREF0658_1856</name>
</gene>
<evidence type="ECO:0000313" key="4">
    <source>
        <dbReference type="EMBL" id="EFM01292.1"/>
    </source>
</evidence>
<dbReference type="CDD" id="cd06577">
    <property type="entry name" value="PASTA_pknB"/>
    <property type="match status" value="1"/>
</dbReference>
<evidence type="ECO:0000256" key="2">
    <source>
        <dbReference type="SAM" id="Phobius"/>
    </source>
</evidence>
<dbReference type="EMBL" id="AEEI01000052">
    <property type="protein sequence ID" value="EFM01292.1"/>
    <property type="molecule type" value="Genomic_DNA"/>
</dbReference>